<sequence length="247" mass="27963">MWGTKATPDRLNLGTKDELEATGYQRNVVMLVLTSVATVLSAGLLLIPLTWRPSFRLPLTHTHCPLIQATTVLLKDIHGQLWEEEVVREEVEEEGKKTTRVYFINRKIKYFWDDTTCTFVKLRPLDDSPTFNTFHQRASGLSECEAQRRKALYGENILDIAVLSIWQLLVQQAINPFYMYQALCVVVWLCKGYFLTGLTIAAISLATIIFSLVQSRCQSLALQKTVTSQSEVSVLRDGKGESGFLFP</sequence>
<dbReference type="GO" id="GO:0046872">
    <property type="term" value="F:metal ion binding"/>
    <property type="evidence" value="ECO:0007669"/>
    <property type="project" value="UniProtKB-UniRule"/>
</dbReference>
<evidence type="ECO:0000259" key="9">
    <source>
        <dbReference type="Pfam" id="PF00690"/>
    </source>
</evidence>
<dbReference type="InterPro" id="IPR047819">
    <property type="entry name" value="P5A-ATPase_N"/>
</dbReference>
<evidence type="ECO:0000256" key="2">
    <source>
        <dbReference type="ARBA" id="ARBA00022553"/>
    </source>
</evidence>
<dbReference type="EC" id="7.2.2.-" evidence="8"/>
<dbReference type="GO" id="GO:0140358">
    <property type="term" value="F:P-type transmembrane transporter activity"/>
    <property type="evidence" value="ECO:0007669"/>
    <property type="project" value="InterPro"/>
</dbReference>
<dbReference type="GO" id="GO:0006874">
    <property type="term" value="P:intracellular calcium ion homeostasis"/>
    <property type="evidence" value="ECO:0007669"/>
    <property type="project" value="TreeGrafter"/>
</dbReference>
<dbReference type="Pfam" id="PF00690">
    <property type="entry name" value="Cation_ATPase_N"/>
    <property type="match status" value="1"/>
</dbReference>
<feature type="transmembrane region" description="Helical" evidence="8">
    <location>
        <begin position="194"/>
        <end position="213"/>
    </location>
</feature>
<comment type="caution">
    <text evidence="8">Lacks conserved residue(s) required for the propagation of feature annotation.</text>
</comment>
<proteinExistence type="inferred from homology"/>
<keyword evidence="12" id="KW-1185">Reference proteome</keyword>
<feature type="domain" description="Cation-transporting P-type ATPase N-terminal" evidence="9">
    <location>
        <begin position="133"/>
        <end position="188"/>
    </location>
</feature>
<dbReference type="EMBL" id="JAWZYT010002563">
    <property type="protein sequence ID" value="KAK4303564.1"/>
    <property type="molecule type" value="Genomic_DNA"/>
</dbReference>
<dbReference type="InterPro" id="IPR004014">
    <property type="entry name" value="ATPase_P-typ_cation-transptr_N"/>
</dbReference>
<feature type="domain" description="P5B-type ATPase N-terminal" evidence="10">
    <location>
        <begin position="16"/>
        <end position="96"/>
    </location>
</feature>
<evidence type="ECO:0000256" key="1">
    <source>
        <dbReference type="ARBA" id="ARBA00004141"/>
    </source>
</evidence>
<dbReference type="InterPro" id="IPR006544">
    <property type="entry name" value="P-type_TPase_V"/>
</dbReference>
<comment type="similarity">
    <text evidence="8">Belongs to the cation transport ATPase (P-type) (TC 3.A.3) family. Type V subfamily.</text>
</comment>
<dbReference type="Pfam" id="PF12409">
    <property type="entry name" value="P5-ATPase"/>
    <property type="match status" value="1"/>
</dbReference>
<evidence type="ECO:0000256" key="8">
    <source>
        <dbReference type="RuleBase" id="RU362082"/>
    </source>
</evidence>
<keyword evidence="8" id="KW-0472">Membrane</keyword>
<dbReference type="GO" id="GO:0015203">
    <property type="term" value="F:polyamine transmembrane transporter activity"/>
    <property type="evidence" value="ECO:0007669"/>
    <property type="project" value="TreeGrafter"/>
</dbReference>
<gene>
    <name evidence="11" type="ORF">Pmani_024423</name>
</gene>
<reference evidence="11" key="1">
    <citation type="submission" date="2023-11" db="EMBL/GenBank/DDBJ databases">
        <title>Genome assemblies of two species of porcelain crab, Petrolisthes cinctipes and Petrolisthes manimaculis (Anomura: Porcellanidae).</title>
        <authorList>
            <person name="Angst P."/>
        </authorList>
    </citation>
    <scope>NUCLEOTIDE SEQUENCE</scope>
    <source>
        <strain evidence="11">PB745_02</strain>
        <tissue evidence="11">Gill</tissue>
    </source>
</reference>
<dbReference type="InterPro" id="IPR023298">
    <property type="entry name" value="ATPase_P-typ_TM_dom_sf"/>
</dbReference>
<keyword evidence="6 8" id="KW-0460">Magnesium</keyword>
<keyword evidence="5 8" id="KW-0067">ATP-binding</keyword>
<comment type="caution">
    <text evidence="11">The sequence shown here is derived from an EMBL/GenBank/DDBJ whole genome shotgun (WGS) entry which is preliminary data.</text>
</comment>
<evidence type="ECO:0000256" key="5">
    <source>
        <dbReference type="ARBA" id="ARBA00022840"/>
    </source>
</evidence>
<evidence type="ECO:0000256" key="6">
    <source>
        <dbReference type="ARBA" id="ARBA00022842"/>
    </source>
</evidence>
<comment type="catalytic activity">
    <reaction evidence="8">
        <text>ATP + H2O = ADP + phosphate + H(+)</text>
        <dbReference type="Rhea" id="RHEA:13065"/>
        <dbReference type="ChEBI" id="CHEBI:15377"/>
        <dbReference type="ChEBI" id="CHEBI:15378"/>
        <dbReference type="ChEBI" id="CHEBI:30616"/>
        <dbReference type="ChEBI" id="CHEBI:43474"/>
        <dbReference type="ChEBI" id="CHEBI:456216"/>
    </reaction>
</comment>
<comment type="subcellular location">
    <subcellularLocation>
        <location evidence="1 8">Membrane</location>
        <topology evidence="1 8">Multi-pass membrane protein</topology>
    </subcellularLocation>
</comment>
<dbReference type="AlphaFoldDB" id="A0AAE1P7T7"/>
<dbReference type="GO" id="GO:0019829">
    <property type="term" value="F:ATPase-coupled monoatomic cation transmembrane transporter activity"/>
    <property type="evidence" value="ECO:0007669"/>
    <property type="project" value="UniProtKB-UniRule"/>
</dbReference>
<feature type="transmembrane region" description="Helical" evidence="8">
    <location>
        <begin position="28"/>
        <end position="51"/>
    </location>
</feature>
<dbReference type="SUPFAM" id="SSF81665">
    <property type="entry name" value="Calcium ATPase, transmembrane domain M"/>
    <property type="match status" value="1"/>
</dbReference>
<keyword evidence="7 8" id="KW-1278">Translocase</keyword>
<evidence type="ECO:0000259" key="10">
    <source>
        <dbReference type="Pfam" id="PF12409"/>
    </source>
</evidence>
<evidence type="ECO:0000256" key="4">
    <source>
        <dbReference type="ARBA" id="ARBA00022741"/>
    </source>
</evidence>
<organism evidence="11 12">
    <name type="scientific">Petrolisthes manimaculis</name>
    <dbReference type="NCBI Taxonomy" id="1843537"/>
    <lineage>
        <taxon>Eukaryota</taxon>
        <taxon>Metazoa</taxon>
        <taxon>Ecdysozoa</taxon>
        <taxon>Arthropoda</taxon>
        <taxon>Crustacea</taxon>
        <taxon>Multicrustacea</taxon>
        <taxon>Malacostraca</taxon>
        <taxon>Eumalacostraca</taxon>
        <taxon>Eucarida</taxon>
        <taxon>Decapoda</taxon>
        <taxon>Pleocyemata</taxon>
        <taxon>Anomura</taxon>
        <taxon>Galatheoidea</taxon>
        <taxon>Porcellanidae</taxon>
        <taxon>Petrolisthes</taxon>
    </lineage>
</organism>
<dbReference type="GO" id="GO:0005524">
    <property type="term" value="F:ATP binding"/>
    <property type="evidence" value="ECO:0007669"/>
    <property type="project" value="UniProtKB-UniRule"/>
</dbReference>
<name>A0AAE1P7T7_9EUCA</name>
<evidence type="ECO:0000313" key="12">
    <source>
        <dbReference type="Proteomes" id="UP001292094"/>
    </source>
</evidence>
<evidence type="ECO:0000256" key="3">
    <source>
        <dbReference type="ARBA" id="ARBA00022723"/>
    </source>
</evidence>
<keyword evidence="4 8" id="KW-0547">Nucleotide-binding</keyword>
<evidence type="ECO:0000313" key="11">
    <source>
        <dbReference type="EMBL" id="KAK4303564.1"/>
    </source>
</evidence>
<dbReference type="GO" id="GO:0016020">
    <property type="term" value="C:membrane"/>
    <property type="evidence" value="ECO:0007669"/>
    <property type="project" value="UniProtKB-SubCell"/>
</dbReference>
<accession>A0AAE1P7T7</accession>
<keyword evidence="8" id="KW-1133">Transmembrane helix</keyword>
<dbReference type="PANTHER" id="PTHR45630">
    <property type="entry name" value="CATION-TRANSPORTING ATPASE-RELATED"/>
    <property type="match status" value="1"/>
</dbReference>
<protein>
    <recommendedName>
        <fullName evidence="8">Cation-transporting ATPase</fullName>
        <ecNumber evidence="8">7.2.2.-</ecNumber>
    </recommendedName>
</protein>
<evidence type="ECO:0000256" key="7">
    <source>
        <dbReference type="ARBA" id="ARBA00022967"/>
    </source>
</evidence>
<keyword evidence="8" id="KW-0812">Transmembrane</keyword>
<keyword evidence="3 8" id="KW-0479">Metal-binding</keyword>
<dbReference type="Proteomes" id="UP001292094">
    <property type="component" value="Unassembled WGS sequence"/>
</dbReference>
<keyword evidence="2" id="KW-0597">Phosphoprotein</keyword>
<dbReference type="PANTHER" id="PTHR45630:SF8">
    <property type="entry name" value="CATION-TRANSPORTING ATPASE"/>
    <property type="match status" value="1"/>
</dbReference>